<evidence type="ECO:0000259" key="1">
    <source>
        <dbReference type="Pfam" id="PF05239"/>
    </source>
</evidence>
<reference evidence="2 3" key="1">
    <citation type="journal article" date="2019" name="Anaerobe">
        <title>Detection of Robinsoniella peoriensis in multiple bone samples of a trauma patient.</title>
        <authorList>
            <person name="Schrottner P."/>
            <person name="Hartwich K."/>
            <person name="Bunk B."/>
            <person name="Schober I."/>
            <person name="Helbig S."/>
            <person name="Rudolph W.W."/>
            <person name="Gunzer F."/>
        </authorList>
    </citation>
    <scope>NUCLEOTIDE SEQUENCE [LARGE SCALE GENOMIC DNA]</scope>
    <source>
        <strain evidence="2 3">DSM 106044</strain>
    </source>
</reference>
<dbReference type="AlphaFoldDB" id="A0A4U8Q7I7"/>
<dbReference type="RefSeq" id="WP_027293555.1">
    <property type="nucleotide sequence ID" value="NZ_CABMJZ010000006.1"/>
</dbReference>
<dbReference type="STRING" id="180332.GCA_000797495_04006"/>
<dbReference type="SUPFAM" id="SSF50346">
    <property type="entry name" value="PRC-barrel domain"/>
    <property type="match status" value="1"/>
</dbReference>
<organism evidence="2 3">
    <name type="scientific">Robinsoniella peoriensis</name>
    <dbReference type="NCBI Taxonomy" id="180332"/>
    <lineage>
        <taxon>Bacteria</taxon>
        <taxon>Bacillati</taxon>
        <taxon>Bacillota</taxon>
        <taxon>Clostridia</taxon>
        <taxon>Lachnospirales</taxon>
        <taxon>Lachnospiraceae</taxon>
        <taxon>Robinsoniella</taxon>
    </lineage>
</organism>
<feature type="domain" description="PRC-barrel" evidence="1">
    <location>
        <begin position="2"/>
        <end position="79"/>
    </location>
</feature>
<keyword evidence="3" id="KW-1185">Reference proteome</keyword>
<dbReference type="PANTHER" id="PTHR40061">
    <property type="entry name" value="SPORULATION PROTEIN YLMC-RELATED"/>
    <property type="match status" value="1"/>
</dbReference>
<accession>A0A4U8Q7I7</accession>
<dbReference type="InterPro" id="IPR014238">
    <property type="entry name" value="Spore_YlmC/YmxH"/>
</dbReference>
<gene>
    <name evidence="2" type="ORF">DSM106044_02081</name>
</gene>
<dbReference type="InterPro" id="IPR027275">
    <property type="entry name" value="PRC-brl_dom"/>
</dbReference>
<dbReference type="EMBL" id="QGQD01000045">
    <property type="protein sequence ID" value="TLD00885.1"/>
    <property type="molecule type" value="Genomic_DNA"/>
</dbReference>
<dbReference type="Proteomes" id="UP000306509">
    <property type="component" value="Unassembled WGS sequence"/>
</dbReference>
<comment type="caution">
    <text evidence="2">The sequence shown here is derived from an EMBL/GenBank/DDBJ whole genome shotgun (WGS) entry which is preliminary data.</text>
</comment>
<evidence type="ECO:0000313" key="3">
    <source>
        <dbReference type="Proteomes" id="UP000306509"/>
    </source>
</evidence>
<dbReference type="OrthoDB" id="6024937at2"/>
<name>A0A4U8Q7I7_9FIRM</name>
<dbReference type="PANTHER" id="PTHR40061:SF1">
    <property type="entry name" value="SPORULATION PROTEIN YLMC-RELATED"/>
    <property type="match status" value="1"/>
</dbReference>
<dbReference type="NCBIfam" id="TIGR02888">
    <property type="entry name" value="spore_YlmC_YmxH"/>
    <property type="match status" value="1"/>
</dbReference>
<dbReference type="Gene3D" id="2.30.30.240">
    <property type="entry name" value="PRC-barrel domain"/>
    <property type="match status" value="1"/>
</dbReference>
<proteinExistence type="predicted"/>
<protein>
    <submittedName>
        <fullName evidence="2">Sporulation protein, YlmC/YmxH family</fullName>
    </submittedName>
</protein>
<evidence type="ECO:0000313" key="2">
    <source>
        <dbReference type="EMBL" id="TLD00885.1"/>
    </source>
</evidence>
<dbReference type="InterPro" id="IPR011033">
    <property type="entry name" value="PRC_barrel-like_sf"/>
</dbReference>
<dbReference type="Pfam" id="PF05239">
    <property type="entry name" value="PRC"/>
    <property type="match status" value="1"/>
</dbReference>
<sequence length="85" mass="9529">MRICDLKQKEVINVCTCGCIGCVSDVDIDPRTGRILFLIVPGPGKICSFLGRDTEFIIPWECVTQIGTDIILVEVDEEKIRKKCE</sequence>